<feature type="compositionally biased region" description="Low complexity" evidence="8">
    <location>
        <begin position="25"/>
        <end position="34"/>
    </location>
</feature>
<dbReference type="Gene3D" id="1.10.3720.10">
    <property type="entry name" value="MetI-like"/>
    <property type="match status" value="1"/>
</dbReference>
<gene>
    <name evidence="10" type="ORF">ACFO9K_03240</name>
</gene>
<feature type="domain" description="ABC transmembrane type-1" evidence="9">
    <location>
        <begin position="107"/>
        <end position="287"/>
    </location>
</feature>
<feature type="region of interest" description="Disordered" evidence="8">
    <location>
        <begin position="1"/>
        <end position="51"/>
    </location>
</feature>
<dbReference type="SUPFAM" id="SSF161098">
    <property type="entry name" value="MetI-like"/>
    <property type="match status" value="1"/>
</dbReference>
<evidence type="ECO:0000256" key="6">
    <source>
        <dbReference type="ARBA" id="ARBA00023136"/>
    </source>
</evidence>
<evidence type="ECO:0000313" key="10">
    <source>
        <dbReference type="EMBL" id="MFC4823271.1"/>
    </source>
</evidence>
<evidence type="ECO:0000256" key="3">
    <source>
        <dbReference type="ARBA" id="ARBA00022475"/>
    </source>
</evidence>
<evidence type="ECO:0000256" key="4">
    <source>
        <dbReference type="ARBA" id="ARBA00022692"/>
    </source>
</evidence>
<dbReference type="GO" id="GO:0005886">
    <property type="term" value="C:plasma membrane"/>
    <property type="evidence" value="ECO:0007669"/>
    <property type="project" value="UniProtKB-SubCell"/>
</dbReference>
<dbReference type="Pfam" id="PF00528">
    <property type="entry name" value="BPD_transp_1"/>
    <property type="match status" value="1"/>
</dbReference>
<accession>A0ABD5PXN8</accession>
<evidence type="ECO:0000256" key="2">
    <source>
        <dbReference type="ARBA" id="ARBA00022448"/>
    </source>
</evidence>
<evidence type="ECO:0000313" key="11">
    <source>
        <dbReference type="Proteomes" id="UP001595945"/>
    </source>
</evidence>
<name>A0ABD5PXN8_9EURY</name>
<keyword evidence="2 7" id="KW-0813">Transport</keyword>
<dbReference type="PROSITE" id="PS50928">
    <property type="entry name" value="ABC_TM1"/>
    <property type="match status" value="1"/>
</dbReference>
<reference evidence="10 11" key="1">
    <citation type="journal article" date="2019" name="Int. J. Syst. Evol. Microbiol.">
        <title>The Global Catalogue of Microorganisms (GCM) 10K type strain sequencing project: providing services to taxonomists for standard genome sequencing and annotation.</title>
        <authorList>
            <consortium name="The Broad Institute Genomics Platform"/>
            <consortium name="The Broad Institute Genome Sequencing Center for Infectious Disease"/>
            <person name="Wu L."/>
            <person name="Ma J."/>
        </authorList>
    </citation>
    <scope>NUCLEOTIDE SEQUENCE [LARGE SCALE GENOMIC DNA]</scope>
    <source>
        <strain evidence="10 11">XZYJ18</strain>
    </source>
</reference>
<dbReference type="AlphaFoldDB" id="A0ABD5PXN8"/>
<proteinExistence type="inferred from homology"/>
<comment type="caution">
    <text evidence="10">The sequence shown here is derived from an EMBL/GenBank/DDBJ whole genome shotgun (WGS) entry which is preliminary data.</text>
</comment>
<evidence type="ECO:0000256" key="1">
    <source>
        <dbReference type="ARBA" id="ARBA00004651"/>
    </source>
</evidence>
<dbReference type="InterPro" id="IPR035906">
    <property type="entry name" value="MetI-like_sf"/>
</dbReference>
<sequence>MTSPGPRKSGESSAAGTRDGESSDSRPPASPSGASRRRSVPTAPRAVTSRASGVVARGWPPVAVAVLGLLAWSVAARTAGVPDVILPSPGDVAAALAEHWPALAEAAGVTALTAGLGVVAGAVVGAALAVAMAASETTRAVVRPYVIALRVVPVIAVAPLLFRWFGDGVGARAALAGTLAIFPVTIATYQGVAATPEEFVALARSVGASPATRYLRVRLPAAAPQAFAGLRIAAAAGVVGAVVAEFLTLKAGIGYRVFRASTRLQTARMVAALGVLALLGVAFYLVPALVERRMDWG</sequence>
<comment type="subcellular location">
    <subcellularLocation>
        <location evidence="1 7">Cell membrane</location>
        <topology evidence="1 7">Multi-pass membrane protein</topology>
    </subcellularLocation>
</comment>
<dbReference type="RefSeq" id="WP_254267246.1">
    <property type="nucleotide sequence ID" value="NZ_CP100400.1"/>
</dbReference>
<keyword evidence="4 7" id="KW-0812">Transmembrane</keyword>
<dbReference type="CDD" id="cd06261">
    <property type="entry name" value="TM_PBP2"/>
    <property type="match status" value="1"/>
</dbReference>
<feature type="transmembrane region" description="Helical" evidence="7">
    <location>
        <begin position="270"/>
        <end position="290"/>
    </location>
</feature>
<evidence type="ECO:0000256" key="8">
    <source>
        <dbReference type="SAM" id="MobiDB-lite"/>
    </source>
</evidence>
<keyword evidence="6 7" id="KW-0472">Membrane</keyword>
<dbReference type="EMBL" id="JBHSHT010000001">
    <property type="protein sequence ID" value="MFC4823271.1"/>
    <property type="molecule type" value="Genomic_DNA"/>
</dbReference>
<dbReference type="PANTHER" id="PTHR30151:SF0">
    <property type="entry name" value="ABC TRANSPORTER PERMEASE PROTEIN MJ0413-RELATED"/>
    <property type="match status" value="1"/>
</dbReference>
<evidence type="ECO:0000256" key="5">
    <source>
        <dbReference type="ARBA" id="ARBA00022989"/>
    </source>
</evidence>
<dbReference type="PANTHER" id="PTHR30151">
    <property type="entry name" value="ALKANE SULFONATE ABC TRANSPORTER-RELATED, MEMBRANE SUBUNIT"/>
    <property type="match status" value="1"/>
</dbReference>
<feature type="transmembrane region" description="Helical" evidence="7">
    <location>
        <begin position="109"/>
        <end position="133"/>
    </location>
</feature>
<keyword evidence="3" id="KW-1003">Cell membrane</keyword>
<dbReference type="InterPro" id="IPR000515">
    <property type="entry name" value="MetI-like"/>
</dbReference>
<keyword evidence="5 7" id="KW-1133">Transmembrane helix</keyword>
<feature type="transmembrane region" description="Helical" evidence="7">
    <location>
        <begin position="228"/>
        <end position="249"/>
    </location>
</feature>
<evidence type="ECO:0000256" key="7">
    <source>
        <dbReference type="RuleBase" id="RU363032"/>
    </source>
</evidence>
<protein>
    <submittedName>
        <fullName evidence="10">ABC transporter permease</fullName>
    </submittedName>
</protein>
<organism evidence="10 11">
    <name type="scientific">Halorussus aquaticus</name>
    <dbReference type="NCBI Taxonomy" id="2953748"/>
    <lineage>
        <taxon>Archaea</taxon>
        <taxon>Methanobacteriati</taxon>
        <taxon>Methanobacteriota</taxon>
        <taxon>Stenosarchaea group</taxon>
        <taxon>Halobacteria</taxon>
        <taxon>Halobacteriales</taxon>
        <taxon>Haladaptataceae</taxon>
        <taxon>Halorussus</taxon>
    </lineage>
</organism>
<feature type="transmembrane region" description="Helical" evidence="7">
    <location>
        <begin position="145"/>
        <end position="166"/>
    </location>
</feature>
<dbReference type="GeneID" id="73045682"/>
<dbReference type="Proteomes" id="UP001595945">
    <property type="component" value="Unassembled WGS sequence"/>
</dbReference>
<evidence type="ECO:0000259" key="9">
    <source>
        <dbReference type="PROSITE" id="PS50928"/>
    </source>
</evidence>
<comment type="similarity">
    <text evidence="7">Belongs to the binding-protein-dependent transport system permease family.</text>
</comment>
<keyword evidence="11" id="KW-1185">Reference proteome</keyword>